<sequence length="277" mass="29589">MVFPKRPASVIGYGPGAATGRPRIPVQVRPYANRGHGASHIPATPVHLDIAVQPEPHKLSIHMAAPATMTKHETPEPRMTPRMTIVSPSGLPRFRPARLGGLAILPLAMSLAACSMDNPDGFAPSCPTVEVPGAAADLVAFNGASRDIGHMAVRASVTRVTGQCHAGSGHPAPVVAEISLGLNVTRGPGTGRTVEIPYFVAVVYGDEIKNKKQFVETVQFPANVTQMLTHARVVPITLPVSKRVTIDGYRLEVGLQLTKEQLDYNQTHLIAPTFHHM</sequence>
<evidence type="ECO:0000313" key="2">
    <source>
        <dbReference type="Proteomes" id="UP001060895"/>
    </source>
</evidence>
<dbReference type="EMBL" id="BAQP01000176">
    <property type="protein sequence ID" value="GBQ26248.1"/>
    <property type="molecule type" value="Genomic_DNA"/>
</dbReference>
<evidence type="ECO:0000313" key="1">
    <source>
        <dbReference type="EMBL" id="GBQ26248.1"/>
    </source>
</evidence>
<accession>A0ABQ0P831</accession>
<reference evidence="1" key="1">
    <citation type="submission" date="2013-04" db="EMBL/GenBank/DDBJ databases">
        <title>The genome sequencing project of 58 acetic acid bacteria.</title>
        <authorList>
            <person name="Okamoto-Kainuma A."/>
            <person name="Ishikawa M."/>
            <person name="Umino S."/>
            <person name="Koizumi Y."/>
            <person name="Shiwa Y."/>
            <person name="Yoshikawa H."/>
            <person name="Matsutani M."/>
            <person name="Matsushita K."/>
        </authorList>
    </citation>
    <scope>NUCLEOTIDE SEQUENCE</scope>
    <source>
        <strain evidence="1">DSM 12717</strain>
    </source>
</reference>
<protein>
    <recommendedName>
        <fullName evidence="3">Lipoprotein</fullName>
    </recommendedName>
</protein>
<evidence type="ECO:0008006" key="3">
    <source>
        <dbReference type="Google" id="ProtNLM"/>
    </source>
</evidence>
<keyword evidence="2" id="KW-1185">Reference proteome</keyword>
<name>A0ABQ0P831_9PROT</name>
<proteinExistence type="predicted"/>
<comment type="caution">
    <text evidence="1">The sequence shown here is derived from an EMBL/GenBank/DDBJ whole genome shotgun (WGS) entry which is preliminary data.</text>
</comment>
<gene>
    <name evidence="1" type="ORF">AA12717_2296</name>
</gene>
<dbReference type="Proteomes" id="UP001060895">
    <property type="component" value="Unassembled WGS sequence"/>
</dbReference>
<organism evidence="1 2">
    <name type="scientific">Gluconacetobacter sacchari DSM 12717</name>
    <dbReference type="NCBI Taxonomy" id="1307940"/>
    <lineage>
        <taxon>Bacteria</taxon>
        <taxon>Pseudomonadati</taxon>
        <taxon>Pseudomonadota</taxon>
        <taxon>Alphaproteobacteria</taxon>
        <taxon>Acetobacterales</taxon>
        <taxon>Acetobacteraceae</taxon>
        <taxon>Gluconacetobacter</taxon>
    </lineage>
</organism>